<proteinExistence type="predicted"/>
<organism evidence="1 2">
    <name type="scientific">Pedobacter segetis</name>
    <dbReference type="NCBI Taxonomy" id="2793069"/>
    <lineage>
        <taxon>Bacteria</taxon>
        <taxon>Pseudomonadati</taxon>
        <taxon>Bacteroidota</taxon>
        <taxon>Sphingobacteriia</taxon>
        <taxon>Sphingobacteriales</taxon>
        <taxon>Sphingobacteriaceae</taxon>
        <taxon>Pedobacter</taxon>
    </lineage>
</organism>
<keyword evidence="2" id="KW-1185">Reference proteome</keyword>
<accession>A0ABS1BMF2</accession>
<comment type="caution">
    <text evidence="1">The sequence shown here is derived from an EMBL/GenBank/DDBJ whole genome shotgun (WGS) entry which is preliminary data.</text>
</comment>
<dbReference type="SUPFAM" id="SSF88723">
    <property type="entry name" value="PIN domain-like"/>
    <property type="match status" value="1"/>
</dbReference>
<protein>
    <submittedName>
        <fullName evidence="1">PIN domain protein</fullName>
    </submittedName>
</protein>
<dbReference type="RefSeq" id="WP_200586293.1">
    <property type="nucleotide sequence ID" value="NZ_JAEHFY010000014.1"/>
</dbReference>
<evidence type="ECO:0000313" key="1">
    <source>
        <dbReference type="EMBL" id="MBK0383486.1"/>
    </source>
</evidence>
<dbReference type="EMBL" id="JAEHFY010000014">
    <property type="protein sequence ID" value="MBK0383486.1"/>
    <property type="molecule type" value="Genomic_DNA"/>
</dbReference>
<name>A0ABS1BMF2_9SPHI</name>
<reference evidence="1 2" key="1">
    <citation type="submission" date="2020-12" db="EMBL/GenBank/DDBJ databases">
        <title>Bacterial novel species Pedobacter sp. SD-b isolated from soil.</title>
        <authorList>
            <person name="Jung H.-Y."/>
        </authorList>
    </citation>
    <scope>NUCLEOTIDE SEQUENCE [LARGE SCALE GENOMIC DNA]</scope>
    <source>
        <strain evidence="1 2">SD-b</strain>
    </source>
</reference>
<dbReference type="InterPro" id="IPR029060">
    <property type="entry name" value="PIN-like_dom_sf"/>
</dbReference>
<gene>
    <name evidence="1" type="ORF">I5M32_11010</name>
</gene>
<sequence length="153" mass="17597">MEQRFYFDTSVFGGVFDTEFEEETLLLFERVKLGLVKCVYSNLTEAELETAPGRVRSFFNELKPENTEKVFVSPEAFQLAQTYVEEKVVGETSFDDCLHIATATLNKVDILVSWNFKHIVNVYRIRGYNSINLRLGHVNLNIHSPKEIVGNEI</sequence>
<dbReference type="Proteomes" id="UP000660024">
    <property type="component" value="Unassembled WGS sequence"/>
</dbReference>
<evidence type="ECO:0000313" key="2">
    <source>
        <dbReference type="Proteomes" id="UP000660024"/>
    </source>
</evidence>